<sequence>MPTLLVIQVRRYTTSVHGFPAPTPLFSTVNPVSKNIHDLVVDWDRDGAESGEVAGPGEEGAEGGAAAEPQDLTTQAQVRLGKMLADAYIATL</sequence>
<dbReference type="AlphaFoldDB" id="M8BHN7"/>
<dbReference type="EnsemblPlants" id="EMT21248">
    <property type="protein sequence ID" value="EMT21248"/>
    <property type="gene ID" value="F775_23865"/>
</dbReference>
<organism evidence="1">
    <name type="scientific">Aegilops tauschii</name>
    <name type="common">Tausch's goatgrass</name>
    <name type="synonym">Aegilops squarrosa</name>
    <dbReference type="NCBI Taxonomy" id="37682"/>
    <lineage>
        <taxon>Eukaryota</taxon>
        <taxon>Viridiplantae</taxon>
        <taxon>Streptophyta</taxon>
        <taxon>Embryophyta</taxon>
        <taxon>Tracheophyta</taxon>
        <taxon>Spermatophyta</taxon>
        <taxon>Magnoliopsida</taxon>
        <taxon>Liliopsida</taxon>
        <taxon>Poales</taxon>
        <taxon>Poaceae</taxon>
        <taxon>BOP clade</taxon>
        <taxon>Pooideae</taxon>
        <taxon>Triticodae</taxon>
        <taxon>Triticeae</taxon>
        <taxon>Triticinae</taxon>
        <taxon>Aegilops</taxon>
    </lineage>
</organism>
<proteinExistence type="predicted"/>
<name>M8BHN7_AEGTA</name>
<reference evidence="1" key="1">
    <citation type="submission" date="2015-06" db="UniProtKB">
        <authorList>
            <consortium name="EnsemblPlants"/>
        </authorList>
    </citation>
    <scope>IDENTIFICATION</scope>
</reference>
<protein>
    <submittedName>
        <fullName evidence="1">Uncharacterized protein</fullName>
    </submittedName>
</protein>
<evidence type="ECO:0000313" key="1">
    <source>
        <dbReference type="EnsemblPlants" id="EMT21248"/>
    </source>
</evidence>
<accession>M8BHN7</accession>